<dbReference type="HOGENOM" id="CLU_2454480_0_0_1"/>
<reference evidence="2" key="1">
    <citation type="journal article" date="2011" name="PLoS Genet.">
        <title>Genomic analysis of the necrotrophic fungal pathogens Sclerotinia sclerotiorum and Botrytis cinerea.</title>
        <authorList>
            <person name="Amselem J."/>
            <person name="Cuomo C.A."/>
            <person name="van Kan J.A."/>
            <person name="Viaud M."/>
            <person name="Benito E.P."/>
            <person name="Couloux A."/>
            <person name="Coutinho P.M."/>
            <person name="de Vries R.P."/>
            <person name="Dyer P.S."/>
            <person name="Fillinger S."/>
            <person name="Fournier E."/>
            <person name="Gout L."/>
            <person name="Hahn M."/>
            <person name="Kohn L."/>
            <person name="Lapalu N."/>
            <person name="Plummer K.M."/>
            <person name="Pradier J.M."/>
            <person name="Quevillon E."/>
            <person name="Sharon A."/>
            <person name="Simon A."/>
            <person name="ten Have A."/>
            <person name="Tudzynski B."/>
            <person name="Tudzynski P."/>
            <person name="Wincker P."/>
            <person name="Andrew M."/>
            <person name="Anthouard V."/>
            <person name="Beever R.E."/>
            <person name="Beffa R."/>
            <person name="Benoit I."/>
            <person name="Bouzid O."/>
            <person name="Brault B."/>
            <person name="Chen Z."/>
            <person name="Choquer M."/>
            <person name="Collemare J."/>
            <person name="Cotton P."/>
            <person name="Danchin E.G."/>
            <person name="Da Silva C."/>
            <person name="Gautier A."/>
            <person name="Giraud C."/>
            <person name="Giraud T."/>
            <person name="Gonzalez C."/>
            <person name="Grossetete S."/>
            <person name="Guldener U."/>
            <person name="Henrissat B."/>
            <person name="Howlett B.J."/>
            <person name="Kodira C."/>
            <person name="Kretschmer M."/>
            <person name="Lappartient A."/>
            <person name="Leroch M."/>
            <person name="Levis C."/>
            <person name="Mauceli E."/>
            <person name="Neuveglise C."/>
            <person name="Oeser B."/>
            <person name="Pearson M."/>
            <person name="Poulain J."/>
            <person name="Poussereau N."/>
            <person name="Quesneville H."/>
            <person name="Rascle C."/>
            <person name="Schumacher J."/>
            <person name="Segurens B."/>
            <person name="Sexton A."/>
            <person name="Silva E."/>
            <person name="Sirven C."/>
            <person name="Soanes D.M."/>
            <person name="Talbot N.J."/>
            <person name="Templeton M."/>
            <person name="Yandava C."/>
            <person name="Yarden O."/>
            <person name="Zeng Q."/>
            <person name="Rollins J.A."/>
            <person name="Lebrun M.H."/>
            <person name="Dickman M."/>
        </authorList>
    </citation>
    <scope>NUCLEOTIDE SEQUENCE [LARGE SCALE GENOMIC DNA]</scope>
    <source>
        <strain evidence="2">T4</strain>
    </source>
</reference>
<dbReference type="AlphaFoldDB" id="G2YNR7"/>
<name>G2YNR7_BOTF4</name>
<sequence length="89" mass="10198">MKEHLPASFLPLASMQHSDQEIFQAEFLIQYRYTTLQMRQQKQWHVQCSPSVKYPAPVKLAQEFVAGKIITAIVKLACIPLIIPDIECV</sequence>
<evidence type="ECO:0000313" key="2">
    <source>
        <dbReference type="Proteomes" id="UP000008177"/>
    </source>
</evidence>
<organism evidence="1 2">
    <name type="scientific">Botryotinia fuckeliana (strain T4)</name>
    <name type="common">Noble rot fungus</name>
    <name type="synonym">Botrytis cinerea</name>
    <dbReference type="NCBI Taxonomy" id="999810"/>
    <lineage>
        <taxon>Eukaryota</taxon>
        <taxon>Fungi</taxon>
        <taxon>Dikarya</taxon>
        <taxon>Ascomycota</taxon>
        <taxon>Pezizomycotina</taxon>
        <taxon>Leotiomycetes</taxon>
        <taxon>Helotiales</taxon>
        <taxon>Sclerotiniaceae</taxon>
        <taxon>Botrytis</taxon>
    </lineage>
</organism>
<dbReference type="EMBL" id="FQ790346">
    <property type="protein sequence ID" value="CCD53265.1"/>
    <property type="molecule type" value="Genomic_DNA"/>
</dbReference>
<evidence type="ECO:0000313" key="1">
    <source>
        <dbReference type="EMBL" id="CCD53265.1"/>
    </source>
</evidence>
<accession>G2YNR7</accession>
<proteinExistence type="predicted"/>
<dbReference type="InParanoid" id="G2YNR7"/>
<protein>
    <submittedName>
        <fullName evidence="1">Uncharacterized protein</fullName>
    </submittedName>
</protein>
<dbReference type="Proteomes" id="UP000008177">
    <property type="component" value="Unplaced contigs"/>
</dbReference>
<gene>
    <name evidence="1" type="ORF">BofuT4_uP122840.1</name>
</gene>